<evidence type="ECO:0000313" key="1">
    <source>
        <dbReference type="Ensembl" id="ENSCUSP00005022126.1"/>
    </source>
</evidence>
<dbReference type="Ensembl" id="ENSCUST00005022915.1">
    <property type="protein sequence ID" value="ENSCUSP00005022126.1"/>
    <property type="gene ID" value="ENSCUSG00005014018.1"/>
</dbReference>
<evidence type="ECO:0000313" key="2">
    <source>
        <dbReference type="Proteomes" id="UP000694563"/>
    </source>
</evidence>
<name>A0A8C3UXW0_CATUS</name>
<reference evidence="1" key="1">
    <citation type="submission" date="2020-10" db="EMBL/GenBank/DDBJ databases">
        <title>Catharus ustulatus (Swainson's thrush) genome, bCatUst1, primary haplotype v2.</title>
        <authorList>
            <person name="Delmore K."/>
            <person name="Vafadar M."/>
            <person name="Formenti G."/>
            <person name="Chow W."/>
            <person name="Pelan S."/>
            <person name="Howe K."/>
            <person name="Rhie A."/>
            <person name="Mountcastle J."/>
            <person name="Haase B."/>
            <person name="Fedrigo O."/>
            <person name="Jarvis E.D."/>
        </authorList>
    </citation>
    <scope>NUCLEOTIDE SEQUENCE [LARGE SCALE GENOMIC DNA]</scope>
</reference>
<dbReference type="PANTHER" id="PTHR28617">
    <property type="entry name" value="CILIA- AND FLAGELLA-ASSOCIATED PROTEIN 77"/>
    <property type="match status" value="1"/>
</dbReference>
<dbReference type="Pfam" id="PF14825">
    <property type="entry name" value="CFAP77"/>
    <property type="match status" value="1"/>
</dbReference>
<accession>A0A8C3UXW0</accession>
<protein>
    <recommendedName>
        <fullName evidence="3">Cilia- and flagella-associated protein 77</fullName>
    </recommendedName>
</protein>
<dbReference type="InterPro" id="IPR029147">
    <property type="entry name" value="CFAP77"/>
</dbReference>
<reference evidence="1" key="2">
    <citation type="submission" date="2025-08" db="UniProtKB">
        <authorList>
            <consortium name="Ensembl"/>
        </authorList>
    </citation>
    <scope>IDENTIFICATION</scope>
</reference>
<evidence type="ECO:0008006" key="3">
    <source>
        <dbReference type="Google" id="ProtNLM"/>
    </source>
</evidence>
<keyword evidence="2" id="KW-1185">Reference proteome</keyword>
<reference evidence="1" key="3">
    <citation type="submission" date="2025-09" db="UniProtKB">
        <authorList>
            <consortium name="Ensembl"/>
        </authorList>
    </citation>
    <scope>IDENTIFICATION</scope>
</reference>
<sequence length="185" mass="20900">PSRTHQSGAPPVAWRRRRCPGSRRRLPMSLAEAGPGTENERLGLVRLSMLRNPLIIKPELGKPMRNCYPLPGFDFTYGMYMHKRDGGVPEAIGHWDSVKVKAKPHKRVMPRDFVTMGRGAVDEGCTTAREFALYYNYMDTRCKDKNILRYGGKVPPDMTFGRPSRKLAPQGQKIRARAFLPVCTG</sequence>
<dbReference type="AlphaFoldDB" id="A0A8C3UXW0"/>
<organism evidence="1 2">
    <name type="scientific">Catharus ustulatus</name>
    <name type="common">Russet-backed thrush</name>
    <name type="synonym">Hylocichla ustulatus</name>
    <dbReference type="NCBI Taxonomy" id="91951"/>
    <lineage>
        <taxon>Eukaryota</taxon>
        <taxon>Metazoa</taxon>
        <taxon>Chordata</taxon>
        <taxon>Craniata</taxon>
        <taxon>Vertebrata</taxon>
        <taxon>Euteleostomi</taxon>
        <taxon>Archelosauria</taxon>
        <taxon>Archosauria</taxon>
        <taxon>Dinosauria</taxon>
        <taxon>Saurischia</taxon>
        <taxon>Theropoda</taxon>
        <taxon>Coelurosauria</taxon>
        <taxon>Aves</taxon>
        <taxon>Neognathae</taxon>
        <taxon>Neoaves</taxon>
        <taxon>Telluraves</taxon>
        <taxon>Australaves</taxon>
        <taxon>Passeriformes</taxon>
        <taxon>Turdidae</taxon>
        <taxon>Catharus</taxon>
    </lineage>
</organism>
<dbReference type="PANTHER" id="PTHR28617:SF1">
    <property type="entry name" value="CILIA- AND FLAGELLA-ASSOCIATED PROTEIN 77"/>
    <property type="match status" value="1"/>
</dbReference>
<dbReference type="Proteomes" id="UP000694563">
    <property type="component" value="Chromosome 21"/>
</dbReference>
<proteinExistence type="predicted"/>